<comment type="similarity">
    <text evidence="1">Belongs to the band 7/mec-2 family.</text>
</comment>
<feature type="compositionally biased region" description="Low complexity" evidence="2">
    <location>
        <begin position="219"/>
        <end position="231"/>
    </location>
</feature>
<evidence type="ECO:0000313" key="5">
    <source>
        <dbReference type="Proteomes" id="UP001153365"/>
    </source>
</evidence>
<feature type="domain" description="Band 7" evidence="3">
    <location>
        <begin position="44"/>
        <end position="147"/>
    </location>
</feature>
<dbReference type="SUPFAM" id="SSF117892">
    <property type="entry name" value="Band 7/SPFH domain"/>
    <property type="match status" value="1"/>
</dbReference>
<evidence type="ECO:0000256" key="1">
    <source>
        <dbReference type="ARBA" id="ARBA00008164"/>
    </source>
</evidence>
<dbReference type="Proteomes" id="UP001153365">
    <property type="component" value="Unassembled WGS sequence"/>
</dbReference>
<proteinExistence type="inferred from homology"/>
<dbReference type="InterPro" id="IPR001107">
    <property type="entry name" value="Band_7"/>
</dbReference>
<evidence type="ECO:0000259" key="3">
    <source>
        <dbReference type="Pfam" id="PF01145"/>
    </source>
</evidence>
<dbReference type="PANTHER" id="PTHR10264">
    <property type="entry name" value="BAND 7 PROTEIN-RELATED"/>
    <property type="match status" value="1"/>
</dbReference>
<dbReference type="Gene3D" id="3.30.479.30">
    <property type="entry name" value="Band 7 domain"/>
    <property type="match status" value="1"/>
</dbReference>
<feature type="region of interest" description="Disordered" evidence="2">
    <location>
        <begin position="211"/>
        <end position="251"/>
    </location>
</feature>
<gene>
    <name evidence="4" type="ORF">PPACK8108_LOCUS25422</name>
</gene>
<accession>A0AAV0BRY6</accession>
<dbReference type="InterPro" id="IPR036013">
    <property type="entry name" value="Band_7/SPFH_dom_sf"/>
</dbReference>
<evidence type="ECO:0000256" key="2">
    <source>
        <dbReference type="SAM" id="MobiDB-lite"/>
    </source>
</evidence>
<dbReference type="PANTHER" id="PTHR10264:SF19">
    <property type="entry name" value="AT06885P-RELATED"/>
    <property type="match status" value="1"/>
</dbReference>
<comment type="caution">
    <text evidence="4">The sequence shown here is derived from an EMBL/GenBank/DDBJ whole genome shotgun (WGS) entry which is preliminary data.</text>
</comment>
<dbReference type="Pfam" id="PF01145">
    <property type="entry name" value="Band_7"/>
    <property type="match status" value="1"/>
</dbReference>
<protein>
    <submittedName>
        <fullName evidence="4">Expressed protein</fullName>
    </submittedName>
</protein>
<keyword evidence="5" id="KW-1185">Reference proteome</keyword>
<dbReference type="InterPro" id="IPR043202">
    <property type="entry name" value="Band-7_stomatin-like"/>
</dbReference>
<sequence length="251" mass="26675">MVDARNQHGSLSSLGKIFSLLGSLPGCCCLPSGKTTVPEGSAGLLHPGENQIDPLSDSLKIIELKTQTLLIKKLNAITRDLSKVEVDCTIYWRVVYKATLSVKNHESALKLYAEACLQSGISSVLVAEIVTTNRLQQTLDHMVAEKLACSVKLTSARTDADAAAFIHASSDSATSSTAMEIRKLDVLKTLSNVPNAKIIIIPNLSAGADSSSSKNLSAQKPQNPSNNQPQQLLTNALPSSTSFPTSFNVSV</sequence>
<evidence type="ECO:0000313" key="4">
    <source>
        <dbReference type="EMBL" id="CAH7690171.1"/>
    </source>
</evidence>
<name>A0AAV0BRY6_PHAPC</name>
<reference evidence="4" key="1">
    <citation type="submission" date="2022-06" db="EMBL/GenBank/DDBJ databases">
        <authorList>
            <consortium name="SYNGENTA / RWTH Aachen University"/>
        </authorList>
    </citation>
    <scope>NUCLEOTIDE SEQUENCE</scope>
</reference>
<dbReference type="EMBL" id="CALTRL010006211">
    <property type="protein sequence ID" value="CAH7690171.1"/>
    <property type="molecule type" value="Genomic_DNA"/>
</dbReference>
<feature type="compositionally biased region" description="Polar residues" evidence="2">
    <location>
        <begin position="232"/>
        <end position="251"/>
    </location>
</feature>
<dbReference type="AlphaFoldDB" id="A0AAV0BRY6"/>
<dbReference type="GO" id="GO:0005886">
    <property type="term" value="C:plasma membrane"/>
    <property type="evidence" value="ECO:0007669"/>
    <property type="project" value="InterPro"/>
</dbReference>
<organism evidence="4 5">
    <name type="scientific">Phakopsora pachyrhizi</name>
    <name type="common">Asian soybean rust disease fungus</name>
    <dbReference type="NCBI Taxonomy" id="170000"/>
    <lineage>
        <taxon>Eukaryota</taxon>
        <taxon>Fungi</taxon>
        <taxon>Dikarya</taxon>
        <taxon>Basidiomycota</taxon>
        <taxon>Pucciniomycotina</taxon>
        <taxon>Pucciniomycetes</taxon>
        <taxon>Pucciniales</taxon>
        <taxon>Phakopsoraceae</taxon>
        <taxon>Phakopsora</taxon>
    </lineage>
</organism>